<name>A0A0M3IEJ7_ASCLU</name>
<feature type="signal peptide" evidence="2">
    <location>
        <begin position="1"/>
        <end position="21"/>
    </location>
</feature>
<feature type="region of interest" description="Disordered" evidence="1">
    <location>
        <begin position="118"/>
        <end position="150"/>
    </location>
</feature>
<evidence type="ECO:0000313" key="3">
    <source>
        <dbReference type="Proteomes" id="UP000036681"/>
    </source>
</evidence>
<feature type="compositionally biased region" description="Basic and acidic residues" evidence="1">
    <location>
        <begin position="118"/>
        <end position="132"/>
    </location>
</feature>
<reference evidence="4" key="1">
    <citation type="submission" date="2017-02" db="UniProtKB">
        <authorList>
            <consortium name="WormBaseParasite"/>
        </authorList>
    </citation>
    <scope>IDENTIFICATION</scope>
</reference>
<dbReference type="WBParaSite" id="ALUE_0001653101-mRNA-1">
    <property type="protein sequence ID" value="ALUE_0001653101-mRNA-1"/>
    <property type="gene ID" value="ALUE_0001653101"/>
</dbReference>
<evidence type="ECO:0000256" key="1">
    <source>
        <dbReference type="SAM" id="MobiDB-lite"/>
    </source>
</evidence>
<sequence>MQWKLVVIIVDIACLIVSLNAEDDQQELFVQVEYDGKKLEVLTPKSAGITLFEHWTRHALGAFIASYAFQNFQGNQSSNDGKIWHSTTQIKESINRQPTSIMRIRNSKARIKASLKRLNDTSAKHTNDHQRNDVYPSKQSKQTIARRKSSMKRVGKSKIDIIEKLNKLRKISPLRLRRGHIISVLPESYLREQQQRRNGWIGEFRLSRNKREVISRSEYQLLNEDAGISPLGIFARSLRNMLHEIKDFASGRGMSFDSGIENDTVDESRISLVDRSRQTLDAISGPLKLVSEGIKLGLIAAEQNSTQPDTENDKTQLDDEQSNTNNTHSEGIELKSPRWSHSAQNIDEDEFLKLLAEVSNLRSDSDKRETAFGKKIYGKVTKTPEATGAGYVEERGLNGQPLYFTAKNVSNLSDNQRVIELFEKLHNLIGVEQVCYKTPAYDKKSNLIPS</sequence>
<dbReference type="Proteomes" id="UP000036681">
    <property type="component" value="Unplaced"/>
</dbReference>
<evidence type="ECO:0000313" key="4">
    <source>
        <dbReference type="WBParaSite" id="ALUE_0001653101-mRNA-1"/>
    </source>
</evidence>
<protein>
    <submittedName>
        <fullName evidence="4">Secreted protein</fullName>
    </submittedName>
</protein>
<evidence type="ECO:0000256" key="2">
    <source>
        <dbReference type="SAM" id="SignalP"/>
    </source>
</evidence>
<feature type="chain" id="PRO_5005657159" evidence="2">
    <location>
        <begin position="22"/>
        <end position="450"/>
    </location>
</feature>
<keyword evidence="2" id="KW-0732">Signal</keyword>
<feature type="region of interest" description="Disordered" evidence="1">
    <location>
        <begin position="302"/>
        <end position="340"/>
    </location>
</feature>
<organism evidence="3 4">
    <name type="scientific">Ascaris lumbricoides</name>
    <name type="common">Giant roundworm</name>
    <dbReference type="NCBI Taxonomy" id="6252"/>
    <lineage>
        <taxon>Eukaryota</taxon>
        <taxon>Metazoa</taxon>
        <taxon>Ecdysozoa</taxon>
        <taxon>Nematoda</taxon>
        <taxon>Chromadorea</taxon>
        <taxon>Rhabditida</taxon>
        <taxon>Spirurina</taxon>
        <taxon>Ascaridomorpha</taxon>
        <taxon>Ascaridoidea</taxon>
        <taxon>Ascarididae</taxon>
        <taxon>Ascaris</taxon>
    </lineage>
</organism>
<proteinExistence type="predicted"/>
<dbReference type="Pfam" id="PF04870">
    <property type="entry name" value="Moulting_cycle"/>
    <property type="match status" value="1"/>
</dbReference>
<dbReference type="InterPro" id="IPR006954">
    <property type="entry name" value="Mlt-10-like"/>
</dbReference>
<dbReference type="AlphaFoldDB" id="A0A0M3IEJ7"/>
<accession>A0A0M3IEJ7</accession>
<keyword evidence="3" id="KW-1185">Reference proteome</keyword>